<dbReference type="AlphaFoldDB" id="A0A2G1UMP6"/>
<dbReference type="GO" id="GO:0016301">
    <property type="term" value="F:kinase activity"/>
    <property type="evidence" value="ECO:0007669"/>
    <property type="project" value="UniProtKB-KW"/>
</dbReference>
<sequence>MKTLQIRWQRLVNQQGETCDRCGMTEAAVTAAVHQLKQALQGLGIDVTVSKEALSSAEFHEGPLESNRIWIGNKPLEQWLSATTGQSRCCAACGNADCRTLTVDGQTFEAIPVELIIRAGLMAAAELLQNSSGETCCEPEAPEPSSGGCCPAPSAAVGCGKAGGS</sequence>
<keyword evidence="2" id="KW-1185">Reference proteome</keyword>
<gene>
    <name evidence="1" type="ORF">CLH61_06360</name>
</gene>
<proteinExistence type="predicted"/>
<reference evidence="1 2" key="1">
    <citation type="submission" date="2017-09" db="EMBL/GenBank/DDBJ databases">
        <title>The draft genome sequences of Marinobacter sp. PWS21.</title>
        <authorList>
            <person name="Cao J."/>
        </authorList>
    </citation>
    <scope>NUCLEOTIDE SEQUENCE [LARGE SCALE GENOMIC DNA]</scope>
    <source>
        <strain evidence="1 2">PWS21</strain>
    </source>
</reference>
<evidence type="ECO:0000313" key="1">
    <source>
        <dbReference type="EMBL" id="PHQ15771.1"/>
    </source>
</evidence>
<evidence type="ECO:0000313" key="2">
    <source>
        <dbReference type="Proteomes" id="UP000231409"/>
    </source>
</evidence>
<dbReference type="RefSeq" id="WP_099613875.1">
    <property type="nucleotide sequence ID" value="NZ_KZ319369.1"/>
</dbReference>
<comment type="caution">
    <text evidence="1">The sequence shown here is derived from an EMBL/GenBank/DDBJ whole genome shotgun (WGS) entry which is preliminary data.</text>
</comment>
<dbReference type="EMBL" id="NTFH01000005">
    <property type="protein sequence ID" value="PHQ15771.1"/>
    <property type="molecule type" value="Genomic_DNA"/>
</dbReference>
<dbReference type="Proteomes" id="UP000231409">
    <property type="component" value="Unassembled WGS sequence"/>
</dbReference>
<keyword evidence="1" id="KW-0418">Kinase</keyword>
<organism evidence="1 2">
    <name type="scientific">Marinobacter profundi</name>
    <dbReference type="NCBI Taxonomy" id="2666256"/>
    <lineage>
        <taxon>Bacteria</taxon>
        <taxon>Pseudomonadati</taxon>
        <taxon>Pseudomonadota</taxon>
        <taxon>Gammaproteobacteria</taxon>
        <taxon>Pseudomonadales</taxon>
        <taxon>Marinobacteraceae</taxon>
        <taxon>Marinobacter</taxon>
    </lineage>
</organism>
<protein>
    <submittedName>
        <fullName evidence="1">Heavy metal sensor signal transduction histidine kinase</fullName>
    </submittedName>
</protein>
<dbReference type="InterPro" id="IPR021219">
    <property type="entry name" value="DUF2703"/>
</dbReference>
<accession>A0A2G1UMP6</accession>
<name>A0A2G1UMP6_9GAMM</name>
<keyword evidence="1" id="KW-0808">Transferase</keyword>
<dbReference type="Pfam" id="PF10865">
    <property type="entry name" value="DUF2703"/>
    <property type="match status" value="1"/>
</dbReference>